<dbReference type="Proteomes" id="UP000655420">
    <property type="component" value="Unassembled WGS sequence"/>
</dbReference>
<evidence type="ECO:0000256" key="1">
    <source>
        <dbReference type="SAM" id="Coils"/>
    </source>
</evidence>
<accession>A0A8J7M4J5</accession>
<organism evidence="4 5">
    <name type="scientific">Thermohalobaculum xanthum</name>
    <dbReference type="NCBI Taxonomy" id="2753746"/>
    <lineage>
        <taxon>Bacteria</taxon>
        <taxon>Pseudomonadati</taxon>
        <taxon>Pseudomonadota</taxon>
        <taxon>Alphaproteobacteria</taxon>
        <taxon>Rhodobacterales</taxon>
        <taxon>Paracoccaceae</taxon>
        <taxon>Thermohalobaculum</taxon>
    </lineage>
</organism>
<keyword evidence="3" id="KW-1133">Transmembrane helix</keyword>
<dbReference type="RefSeq" id="WP_200606814.1">
    <property type="nucleotide sequence ID" value="NZ_JAEHHL010000001.1"/>
</dbReference>
<sequence>MELISDGLLFLTALTTGFYCLVLARRLRRFGSAEDGIGPRIQSLSAAVEEMRGALGQTQARLEEMRRQSAASSERMTRETARAKRVAEELEAAASSAERTLDALFRADRRIARADPEPEPAGGAAPGEHEQYEFTVAQPHTANGPTDGASRGEDPKNDASVDRAAPKEGLEAVPVTPARGGVLRVERVSI</sequence>
<evidence type="ECO:0000256" key="2">
    <source>
        <dbReference type="SAM" id="MobiDB-lite"/>
    </source>
</evidence>
<evidence type="ECO:0000313" key="5">
    <source>
        <dbReference type="Proteomes" id="UP000655420"/>
    </source>
</evidence>
<keyword evidence="1" id="KW-0175">Coiled coil</keyword>
<name>A0A8J7M4J5_9RHOB</name>
<reference evidence="4" key="1">
    <citation type="submission" date="2020-12" db="EMBL/GenBank/DDBJ databases">
        <title>Bacterial taxonomy.</title>
        <authorList>
            <person name="Pan X."/>
        </authorList>
    </citation>
    <scope>NUCLEOTIDE SEQUENCE</scope>
    <source>
        <strain evidence="4">M0105</strain>
    </source>
</reference>
<dbReference type="EMBL" id="JAEHHL010000001">
    <property type="protein sequence ID" value="MBK0398133.1"/>
    <property type="molecule type" value="Genomic_DNA"/>
</dbReference>
<feature type="coiled-coil region" evidence="1">
    <location>
        <begin position="48"/>
        <end position="107"/>
    </location>
</feature>
<evidence type="ECO:0000313" key="4">
    <source>
        <dbReference type="EMBL" id="MBK0398133.1"/>
    </source>
</evidence>
<feature type="transmembrane region" description="Helical" evidence="3">
    <location>
        <begin position="6"/>
        <end position="24"/>
    </location>
</feature>
<feature type="region of interest" description="Disordered" evidence="2">
    <location>
        <begin position="133"/>
        <end position="177"/>
    </location>
</feature>
<gene>
    <name evidence="4" type="ORF">H0I76_02935</name>
</gene>
<keyword evidence="3" id="KW-0812">Transmembrane</keyword>
<keyword evidence="3" id="KW-0472">Membrane</keyword>
<evidence type="ECO:0000256" key="3">
    <source>
        <dbReference type="SAM" id="Phobius"/>
    </source>
</evidence>
<proteinExistence type="predicted"/>
<keyword evidence="5" id="KW-1185">Reference proteome</keyword>
<dbReference type="AlphaFoldDB" id="A0A8J7M4J5"/>
<feature type="compositionally biased region" description="Basic and acidic residues" evidence="2">
    <location>
        <begin position="150"/>
        <end position="170"/>
    </location>
</feature>
<protein>
    <submittedName>
        <fullName evidence="4">Uncharacterized protein</fullName>
    </submittedName>
</protein>
<comment type="caution">
    <text evidence="4">The sequence shown here is derived from an EMBL/GenBank/DDBJ whole genome shotgun (WGS) entry which is preliminary data.</text>
</comment>